<dbReference type="SUPFAM" id="SSF109998">
    <property type="entry name" value="Triger factor/SurA peptide-binding domain-like"/>
    <property type="match status" value="1"/>
</dbReference>
<feature type="non-terminal residue" evidence="2">
    <location>
        <position position="1"/>
    </location>
</feature>
<dbReference type="AlphaFoldDB" id="A0A381SYE1"/>
<evidence type="ECO:0000313" key="2">
    <source>
        <dbReference type="EMBL" id="SVA08311.1"/>
    </source>
</evidence>
<dbReference type="GO" id="GO:0003755">
    <property type="term" value="F:peptidyl-prolyl cis-trans isomerase activity"/>
    <property type="evidence" value="ECO:0007669"/>
    <property type="project" value="InterPro"/>
</dbReference>
<dbReference type="PROSITE" id="PS50198">
    <property type="entry name" value="PPIC_PPIASE_2"/>
    <property type="match status" value="1"/>
</dbReference>
<feature type="domain" description="PpiC" evidence="1">
    <location>
        <begin position="92"/>
        <end position="194"/>
    </location>
</feature>
<reference evidence="2" key="1">
    <citation type="submission" date="2018-05" db="EMBL/GenBank/DDBJ databases">
        <authorList>
            <person name="Lanie J.A."/>
            <person name="Ng W.-L."/>
            <person name="Kazmierczak K.M."/>
            <person name="Andrzejewski T.M."/>
            <person name="Davidsen T.M."/>
            <person name="Wayne K.J."/>
            <person name="Tettelin H."/>
            <person name="Glass J.I."/>
            <person name="Rusch D."/>
            <person name="Podicherti R."/>
            <person name="Tsui H.-C.T."/>
            <person name="Winkler M.E."/>
        </authorList>
    </citation>
    <scope>NUCLEOTIDE SEQUENCE</scope>
</reference>
<dbReference type="Gene3D" id="3.10.50.40">
    <property type="match status" value="1"/>
</dbReference>
<dbReference type="InterPro" id="IPR027304">
    <property type="entry name" value="Trigger_fact/SurA_dom_sf"/>
</dbReference>
<gene>
    <name evidence="2" type="ORF">METZ01_LOCUS61165</name>
</gene>
<dbReference type="InterPro" id="IPR023058">
    <property type="entry name" value="PPIase_PpiC_CS"/>
</dbReference>
<organism evidence="2">
    <name type="scientific">marine metagenome</name>
    <dbReference type="NCBI Taxonomy" id="408172"/>
    <lineage>
        <taxon>unclassified sequences</taxon>
        <taxon>metagenomes</taxon>
        <taxon>ecological metagenomes</taxon>
    </lineage>
</organism>
<dbReference type="Pfam" id="PF00639">
    <property type="entry name" value="Rotamase"/>
    <property type="match status" value="1"/>
</dbReference>
<dbReference type="PANTHER" id="PTHR47245:SF2">
    <property type="entry name" value="PEPTIDYL-PROLYL CIS-TRANS ISOMERASE HP_0175-RELATED"/>
    <property type="match status" value="1"/>
</dbReference>
<dbReference type="InterPro" id="IPR050245">
    <property type="entry name" value="PrsA_foldase"/>
</dbReference>
<sequence>VQKAKEMNLTMEEDQFADIINNIKEQNGLETDEQFQSALSAEGMTMDDLRRSMERQVMLTRVRQVAIMSRVRLTQFETREYYDYHLDDYGIPGRVTLREILIESLEGDTSLETDRMLIEKAELARQRILAGESFASVAAEISDSQSRSNGGLIGPINENDLAPAIQDLLIDMEPGDMSQPFKTTLGYQILQLDTFTEAGFVPFEEVKDEIQDRMFNERRDAEYESYMGTLREEAIIEWKNEALHEAYDEHIAQDLADKSDR</sequence>
<accession>A0A381SYE1</accession>
<dbReference type="SUPFAM" id="SSF54534">
    <property type="entry name" value="FKBP-like"/>
    <property type="match status" value="1"/>
</dbReference>
<proteinExistence type="predicted"/>
<dbReference type="Gene3D" id="1.10.4030.10">
    <property type="entry name" value="Porin chaperone SurA, peptide-binding domain"/>
    <property type="match status" value="1"/>
</dbReference>
<dbReference type="InterPro" id="IPR000297">
    <property type="entry name" value="PPIase_PpiC"/>
</dbReference>
<protein>
    <recommendedName>
        <fullName evidence="1">PpiC domain-containing protein</fullName>
    </recommendedName>
</protein>
<dbReference type="PANTHER" id="PTHR47245">
    <property type="entry name" value="PEPTIDYLPROLYL ISOMERASE"/>
    <property type="match status" value="1"/>
</dbReference>
<dbReference type="InterPro" id="IPR046357">
    <property type="entry name" value="PPIase_dom_sf"/>
</dbReference>
<evidence type="ECO:0000259" key="1">
    <source>
        <dbReference type="PROSITE" id="PS50198"/>
    </source>
</evidence>
<dbReference type="EMBL" id="UINC01003672">
    <property type="protein sequence ID" value="SVA08311.1"/>
    <property type="molecule type" value="Genomic_DNA"/>
</dbReference>
<dbReference type="PROSITE" id="PS01096">
    <property type="entry name" value="PPIC_PPIASE_1"/>
    <property type="match status" value="1"/>
</dbReference>
<name>A0A381SYE1_9ZZZZ</name>